<gene>
    <name evidence="5" type="primary">105313241</name>
</gene>
<feature type="domain" description="Death" evidence="3">
    <location>
        <begin position="46"/>
        <end position="111"/>
    </location>
</feature>
<name>A0A1X7UKI9_AMPQE</name>
<dbReference type="KEGG" id="aqu:105313241"/>
<evidence type="ECO:0000259" key="3">
    <source>
        <dbReference type="PROSITE" id="PS50017"/>
    </source>
</evidence>
<dbReference type="InterPro" id="IPR032675">
    <property type="entry name" value="LRR_dom_sf"/>
</dbReference>
<dbReference type="AlphaFoldDB" id="A0A1X7UKI9"/>
<dbReference type="EnsemblMetazoa" id="Aqu2.1.28181_001">
    <property type="protein sequence ID" value="Aqu2.1.28181_001"/>
    <property type="gene ID" value="Aqu2.1.28181"/>
</dbReference>
<dbReference type="OrthoDB" id="120976at2759"/>
<dbReference type="CDD" id="cd01670">
    <property type="entry name" value="Death"/>
    <property type="match status" value="1"/>
</dbReference>
<dbReference type="Gene3D" id="3.40.50.300">
    <property type="entry name" value="P-loop containing nucleotide triphosphate hydrolases"/>
    <property type="match status" value="1"/>
</dbReference>
<dbReference type="PANTHER" id="PTHR46312:SF2">
    <property type="entry name" value="NUCLEOTIDE-BINDING OLIGOMERIZATION DOMAIN-CONTAINING PROTEIN 2-LIKE"/>
    <property type="match status" value="1"/>
</dbReference>
<organism evidence="5">
    <name type="scientific">Amphimedon queenslandica</name>
    <name type="common">Sponge</name>
    <dbReference type="NCBI Taxonomy" id="400682"/>
    <lineage>
        <taxon>Eukaryota</taxon>
        <taxon>Metazoa</taxon>
        <taxon>Porifera</taxon>
        <taxon>Demospongiae</taxon>
        <taxon>Heteroscleromorpha</taxon>
        <taxon>Haplosclerida</taxon>
        <taxon>Niphatidae</taxon>
        <taxon>Amphimedon</taxon>
    </lineage>
</organism>
<evidence type="ECO:0000256" key="1">
    <source>
        <dbReference type="ARBA" id="ARBA00022741"/>
    </source>
</evidence>
<evidence type="ECO:0000259" key="4">
    <source>
        <dbReference type="PROSITE" id="PS50837"/>
    </source>
</evidence>
<keyword evidence="2" id="KW-0067">ATP-binding</keyword>
<dbReference type="InterPro" id="IPR027417">
    <property type="entry name" value="P-loop_NTPase"/>
</dbReference>
<accession>A0A1X7UKI9</accession>
<dbReference type="PANTHER" id="PTHR46312">
    <property type="entry name" value="NACHT DOMAIN-CONTAINING PROTEIN"/>
    <property type="match status" value="1"/>
</dbReference>
<dbReference type="GO" id="GO:0005524">
    <property type="term" value="F:ATP binding"/>
    <property type="evidence" value="ECO:0007669"/>
    <property type="project" value="UniProtKB-KW"/>
</dbReference>
<keyword evidence="1" id="KW-0547">Nucleotide-binding</keyword>
<dbReference type="Pfam" id="PF05729">
    <property type="entry name" value="NACHT"/>
    <property type="match status" value="1"/>
</dbReference>
<dbReference type="EnsemblMetazoa" id="XM_011406513.2">
    <property type="protein sequence ID" value="XP_011404815.1"/>
    <property type="gene ID" value="LOC105313241"/>
</dbReference>
<evidence type="ECO:0000256" key="2">
    <source>
        <dbReference type="ARBA" id="ARBA00022840"/>
    </source>
</evidence>
<dbReference type="OMA" id="PWNFKNG"/>
<feature type="domain" description="NACHT" evidence="4">
    <location>
        <begin position="383"/>
        <end position="504"/>
    </location>
</feature>
<dbReference type="SUPFAM" id="SSF52047">
    <property type="entry name" value="RNI-like"/>
    <property type="match status" value="1"/>
</dbReference>
<dbReference type="Pfam" id="PF13516">
    <property type="entry name" value="LRR_6"/>
    <property type="match status" value="2"/>
</dbReference>
<dbReference type="SUPFAM" id="SSF47986">
    <property type="entry name" value="DEATH domain"/>
    <property type="match status" value="1"/>
</dbReference>
<dbReference type="PROSITE" id="PS50837">
    <property type="entry name" value="NACHT"/>
    <property type="match status" value="1"/>
</dbReference>
<dbReference type="InterPro" id="IPR011029">
    <property type="entry name" value="DEATH-like_dom_sf"/>
</dbReference>
<dbReference type="Gene3D" id="1.10.533.10">
    <property type="entry name" value="Death Domain, Fas"/>
    <property type="match status" value="1"/>
</dbReference>
<dbReference type="Gene3D" id="3.80.10.10">
    <property type="entry name" value="Ribonuclease Inhibitor"/>
    <property type="match status" value="1"/>
</dbReference>
<evidence type="ECO:0000313" key="6">
    <source>
        <dbReference type="Proteomes" id="UP000007879"/>
    </source>
</evidence>
<sequence>MADFQEESLESFLVRYKTADKSFSELKKECDTKLFAVLDLNYSLSLVTILGLGEVDNLAITKDNEKDKDRVIALFWKWKATQGYDATYLALISALLKCKEVEAAEQVCGYVYLGMDLSNISPASLATEGSLERQPQDEPHKRYLPISYSKSEQAKAPCEKDTSNIAWQIFDKCHDQLVDIIRGDDKLCHSLLEELYQCFLIGSAEKEVIQQLPCIDIRSKAIMGRVSTFISKGRNPIGSLAKLVSVLKSFEVFSAINRNLLMEARYADLKLRDVHASHSAKKSPPVSDKITTSATKYDEDLMTDSIKKYSRHMKLYYKKQKPDPKWSMDSAPSKVYVDLAVLNKDEVCSDPFSKSTIHGIDDDIFQRKDPLSVDELCNIEYGDAILIEGAPGIGKSMLAFEICSRWVKGKALMGYTLLLLFRLREKFVQDCETVKELLGCFLVGQSWKEEVVRDIIDNSGEGVIIILEGFDELPHELTTPDSVFLKLSFELPSASFIFTSRPSAKHCLKQEILFERHVEVIGFTKPSIEKYVTEFFKGNSEHITSFNQHLEESPKIRDSLYIPVNLVIVCTIFEQSIRNEEQVPLKGIVTSTKLYDVMIKTLLYRHMKSQNPAKSISIPDLNRLPYNLAIEFKKICEIAYNGLREKKTKLLFYANDEFETFGSNFETLGIMQKEIQLYPGKGDVVVYSFLHLTIQEFLAAYHVSQLPRKEIKEHFHRYKNVRNLATMLRFLAGLTELKSITISVNKELYNMNTLHCLYESGDESIISRLFNKSHEIFKIRRLLPKATPQDMYIIGRCIALSKCQWELSFTLRGVTHDHIERLQRGLYSEKFISCKINEISFSLNPIGDEGMIKLLCFPDRILHHLVSLRLSTCELQLQSAIEFAKRFEKFHNLSTLLYHNNRLQEGDQRSLLEAMIPMHNIKRVSFSKLSSEECSLLLTKVTNLSTVELYQLGSDSIKAIVECVPCAASLRVLRIEQSQCAVENLNQLPKALSSSTLENLELINCNINFDIVPIIVEAVLESTHLATLGLRDNFIGDKGGFLLCKMLKQLFSGTTTNRRHNSLKFLDIGHNNFTEVGVSDFVTLLASLKVADCDFALFVSLSWKDFETKFNCYSDAEKFLKFDRNED</sequence>
<dbReference type="SMR" id="A0A1X7UKI9"/>
<evidence type="ECO:0000313" key="5">
    <source>
        <dbReference type="EnsemblMetazoa" id="Aqu2.1.28181_001"/>
    </source>
</evidence>
<dbReference type="SMART" id="SM00368">
    <property type="entry name" value="LRR_RI"/>
    <property type="match status" value="4"/>
</dbReference>
<evidence type="ECO:0008006" key="7">
    <source>
        <dbReference type="Google" id="ProtNLM"/>
    </source>
</evidence>
<dbReference type="Proteomes" id="UP000007879">
    <property type="component" value="Unassembled WGS sequence"/>
</dbReference>
<dbReference type="Pfam" id="PF00531">
    <property type="entry name" value="Death"/>
    <property type="match status" value="1"/>
</dbReference>
<dbReference type="InterPro" id="IPR000488">
    <property type="entry name" value="Death_dom"/>
</dbReference>
<proteinExistence type="predicted"/>
<dbReference type="PROSITE" id="PS50017">
    <property type="entry name" value="DEATH_DOMAIN"/>
    <property type="match status" value="1"/>
</dbReference>
<dbReference type="InterPro" id="IPR001611">
    <property type="entry name" value="Leu-rich_rpt"/>
</dbReference>
<protein>
    <recommendedName>
        <fullName evidence="7">NACHT domain-containing protein</fullName>
    </recommendedName>
</protein>
<dbReference type="GO" id="GO:0007165">
    <property type="term" value="P:signal transduction"/>
    <property type="evidence" value="ECO:0007669"/>
    <property type="project" value="InterPro"/>
</dbReference>
<dbReference type="SUPFAM" id="SSF52540">
    <property type="entry name" value="P-loop containing nucleoside triphosphate hydrolases"/>
    <property type="match status" value="1"/>
</dbReference>
<dbReference type="InterPro" id="IPR007111">
    <property type="entry name" value="NACHT_NTPase"/>
</dbReference>
<dbReference type="InParanoid" id="A0A1X7UKI9"/>
<reference evidence="6" key="1">
    <citation type="journal article" date="2010" name="Nature">
        <title>The Amphimedon queenslandica genome and the evolution of animal complexity.</title>
        <authorList>
            <person name="Srivastava M."/>
            <person name="Simakov O."/>
            <person name="Chapman J."/>
            <person name="Fahey B."/>
            <person name="Gauthier M.E."/>
            <person name="Mitros T."/>
            <person name="Richards G.S."/>
            <person name="Conaco C."/>
            <person name="Dacre M."/>
            <person name="Hellsten U."/>
            <person name="Larroux C."/>
            <person name="Putnam N.H."/>
            <person name="Stanke M."/>
            <person name="Adamska M."/>
            <person name="Darling A."/>
            <person name="Degnan S.M."/>
            <person name="Oakley T.H."/>
            <person name="Plachetzki D.C."/>
            <person name="Zhai Y."/>
            <person name="Adamski M."/>
            <person name="Calcino A."/>
            <person name="Cummins S.F."/>
            <person name="Goodstein D.M."/>
            <person name="Harris C."/>
            <person name="Jackson D.J."/>
            <person name="Leys S.P."/>
            <person name="Shu S."/>
            <person name="Woodcroft B.J."/>
            <person name="Vervoort M."/>
            <person name="Kosik K.S."/>
            <person name="Manning G."/>
            <person name="Degnan B.M."/>
            <person name="Rokhsar D.S."/>
        </authorList>
    </citation>
    <scope>NUCLEOTIDE SEQUENCE [LARGE SCALE GENOMIC DNA]</scope>
</reference>
<keyword evidence="6" id="KW-1185">Reference proteome</keyword>
<reference evidence="5" key="2">
    <citation type="submission" date="2017-05" db="UniProtKB">
        <authorList>
            <consortium name="EnsemblMetazoa"/>
        </authorList>
    </citation>
    <scope>IDENTIFICATION</scope>
</reference>